<dbReference type="EMBL" id="QXDA01000002">
    <property type="protein sequence ID" value="RIA34748.1"/>
    <property type="molecule type" value="Genomic_DNA"/>
</dbReference>
<evidence type="ECO:0000256" key="2">
    <source>
        <dbReference type="SAM" id="SignalP"/>
    </source>
</evidence>
<name>A0A397NEP1_ECTOL</name>
<dbReference type="InterPro" id="IPR025060">
    <property type="entry name" value="DUF3999"/>
</dbReference>
<evidence type="ECO:0000313" key="3">
    <source>
        <dbReference type="EMBL" id="RIA34748.1"/>
    </source>
</evidence>
<organism evidence="3 4">
    <name type="scientific">Ectopseudomonas oleovorans</name>
    <name type="common">Pseudomonas oleovorans</name>
    <dbReference type="NCBI Taxonomy" id="301"/>
    <lineage>
        <taxon>Bacteria</taxon>
        <taxon>Pseudomonadati</taxon>
        <taxon>Pseudomonadota</taxon>
        <taxon>Gammaproteobacteria</taxon>
        <taxon>Pseudomonadales</taxon>
        <taxon>Pseudomonadaceae</taxon>
        <taxon>Ectopseudomonas</taxon>
    </lineage>
</organism>
<gene>
    <name evidence="3" type="ORF">DFO61_1402</name>
</gene>
<keyword evidence="2" id="KW-0732">Signal</keyword>
<accession>A0A397NEP1</accession>
<comment type="caution">
    <text evidence="3">The sequence shown here is derived from an EMBL/GenBank/DDBJ whole genome shotgun (WGS) entry which is preliminary data.</text>
</comment>
<sequence>MRIIAAVVALSLSLIAAVQAEERQQDYRQQLPLVLEGAGPWYRVELPMAVHYAAQHADLRDLRIFNAQGQAQAYALLAGQRESRDEEQEHGVRWFPLYSDGQQSGVPRLRVQRSTDGTLIELSGDEPATAQRQLRGWLLDASAIDAPLVRLNLSWSGGEEGFQRFSIEASDDLQHWRAWGEGQVARLSFGEERIDQRQVELPAQSARYVRLLWHSPQQAPELDVVTLRSRRQSSSPAPLVWSQPMPAQALGDGSYEWQLPQALPLERLRISLDEPNTLAPVWFEARSREQDPWRALTSGVLYRLPQDGREVRLDELALPGSPVRQLRLKVDARGGGLGQQPPTAAFAVRATQLVFLARGEPPYRLAVGRGDATSAALPISTLIPDYSTERLASLARAEVDVSAAQAVVESAPTTAGTDWKRWGLWAVLLLGVALLAAMAASLLRRPEKG</sequence>
<evidence type="ECO:0000256" key="1">
    <source>
        <dbReference type="SAM" id="Phobius"/>
    </source>
</evidence>
<feature type="signal peptide" evidence="2">
    <location>
        <begin position="1"/>
        <end position="20"/>
    </location>
</feature>
<dbReference type="Pfam" id="PF13163">
    <property type="entry name" value="DUF3999"/>
    <property type="match status" value="1"/>
</dbReference>
<keyword evidence="1" id="KW-1133">Transmembrane helix</keyword>
<proteinExistence type="predicted"/>
<dbReference type="Proteomes" id="UP000265836">
    <property type="component" value="Unassembled WGS sequence"/>
</dbReference>
<reference evidence="3 4" key="1">
    <citation type="submission" date="2018-08" db="EMBL/GenBank/DDBJ databases">
        <title>Genome sequencing of rice bacterial endophytes.</title>
        <authorList>
            <person name="Venturi V."/>
        </authorList>
    </citation>
    <scope>NUCLEOTIDE SEQUENCE [LARGE SCALE GENOMIC DNA]</scope>
    <source>
        <strain evidence="3 4">E1205</strain>
    </source>
</reference>
<keyword evidence="1" id="KW-0472">Membrane</keyword>
<dbReference type="AlphaFoldDB" id="A0A397NEP1"/>
<evidence type="ECO:0000313" key="4">
    <source>
        <dbReference type="Proteomes" id="UP000265836"/>
    </source>
</evidence>
<feature type="chain" id="PRO_5017362911" evidence="2">
    <location>
        <begin position="21"/>
        <end position="449"/>
    </location>
</feature>
<feature type="transmembrane region" description="Helical" evidence="1">
    <location>
        <begin position="422"/>
        <end position="443"/>
    </location>
</feature>
<dbReference type="RefSeq" id="WP_119692157.1">
    <property type="nucleotide sequence ID" value="NZ_QXDA01000002.1"/>
</dbReference>
<protein>
    <submittedName>
        <fullName evidence="3">Uncharacterized protein DUF3999</fullName>
    </submittedName>
</protein>
<keyword evidence="1" id="KW-0812">Transmembrane</keyword>